<gene>
    <name evidence="3" type="primary">LOC118429629</name>
</gene>
<reference evidence="2" key="1">
    <citation type="journal article" date="2020" name="Nat. Ecol. Evol.">
        <title>Deeply conserved synteny resolves early events in vertebrate evolution.</title>
        <authorList>
            <person name="Simakov O."/>
            <person name="Marletaz F."/>
            <person name="Yue J.X."/>
            <person name="O'Connell B."/>
            <person name="Jenkins J."/>
            <person name="Brandt A."/>
            <person name="Calef R."/>
            <person name="Tung C.H."/>
            <person name="Huang T.K."/>
            <person name="Schmutz J."/>
            <person name="Satoh N."/>
            <person name="Yu J.K."/>
            <person name="Putnam N.H."/>
            <person name="Green R.E."/>
            <person name="Rokhsar D.S."/>
        </authorList>
    </citation>
    <scope>NUCLEOTIDE SEQUENCE [LARGE SCALE GENOMIC DNA]</scope>
    <source>
        <strain evidence="2">S238N-H82</strain>
    </source>
</reference>
<evidence type="ECO:0000313" key="3">
    <source>
        <dbReference type="RefSeq" id="XP_035696083.1"/>
    </source>
</evidence>
<dbReference type="KEGG" id="bfo:118429629"/>
<name>A0A9J7M8E7_BRAFL</name>
<dbReference type="GeneID" id="118429629"/>
<feature type="region of interest" description="Disordered" evidence="1">
    <location>
        <begin position="1"/>
        <end position="20"/>
    </location>
</feature>
<sequence length="105" mass="11309">MDQSGARDERARRVDSMEPRLDMHVRKGGRQDKKTRVELSNVTTGTRVLASSCSCHALTMPNKTGRDPAIPYTGTPTAARDAAGDLPQEAGGSSRITGRSGRGRR</sequence>
<evidence type="ECO:0000256" key="1">
    <source>
        <dbReference type="SAM" id="MobiDB-lite"/>
    </source>
</evidence>
<dbReference type="RefSeq" id="XP_035696083.1">
    <property type="nucleotide sequence ID" value="XM_035840190.1"/>
</dbReference>
<organism evidence="2 3">
    <name type="scientific">Branchiostoma floridae</name>
    <name type="common">Florida lancelet</name>
    <name type="synonym">Amphioxus</name>
    <dbReference type="NCBI Taxonomy" id="7739"/>
    <lineage>
        <taxon>Eukaryota</taxon>
        <taxon>Metazoa</taxon>
        <taxon>Chordata</taxon>
        <taxon>Cephalochordata</taxon>
        <taxon>Leptocardii</taxon>
        <taxon>Amphioxiformes</taxon>
        <taxon>Branchiostomatidae</taxon>
        <taxon>Branchiostoma</taxon>
    </lineage>
</organism>
<reference evidence="3" key="2">
    <citation type="submission" date="2025-08" db="UniProtKB">
        <authorList>
            <consortium name="RefSeq"/>
        </authorList>
    </citation>
    <scope>IDENTIFICATION</scope>
    <source>
        <strain evidence="3">S238N-H82</strain>
        <tissue evidence="3">Testes</tissue>
    </source>
</reference>
<proteinExistence type="predicted"/>
<dbReference type="Proteomes" id="UP000001554">
    <property type="component" value="Chromosome 13"/>
</dbReference>
<accession>A0A9J7M8E7</accession>
<evidence type="ECO:0000313" key="2">
    <source>
        <dbReference type="Proteomes" id="UP000001554"/>
    </source>
</evidence>
<protein>
    <submittedName>
        <fullName evidence="3">Uncharacterized protein LOC118429629</fullName>
    </submittedName>
</protein>
<keyword evidence="2" id="KW-1185">Reference proteome</keyword>
<dbReference type="AlphaFoldDB" id="A0A9J7M8E7"/>
<feature type="region of interest" description="Disordered" evidence="1">
    <location>
        <begin position="59"/>
        <end position="105"/>
    </location>
</feature>